<gene>
    <name evidence="3" type="ORF">IAB26_02135</name>
</gene>
<evidence type="ECO:0000313" key="3">
    <source>
        <dbReference type="EMBL" id="HIQ95338.1"/>
    </source>
</evidence>
<feature type="domain" description="Bacterial type II secretion system protein E" evidence="2">
    <location>
        <begin position="84"/>
        <end position="360"/>
    </location>
</feature>
<proteinExistence type="inferred from homology"/>
<dbReference type="CDD" id="cd01130">
    <property type="entry name" value="VirB11-like_ATPase"/>
    <property type="match status" value="1"/>
</dbReference>
<dbReference type="GO" id="GO:0016887">
    <property type="term" value="F:ATP hydrolysis activity"/>
    <property type="evidence" value="ECO:0007669"/>
    <property type="project" value="InterPro"/>
</dbReference>
<organism evidence="3 4">
    <name type="scientific">Candidatus Limivivens merdigallinarum</name>
    <dbReference type="NCBI Taxonomy" id="2840859"/>
    <lineage>
        <taxon>Bacteria</taxon>
        <taxon>Bacillati</taxon>
        <taxon>Bacillota</taxon>
        <taxon>Clostridia</taxon>
        <taxon>Lachnospirales</taxon>
        <taxon>Lachnospiraceae</taxon>
        <taxon>Lachnospiraceae incertae sedis</taxon>
        <taxon>Candidatus Limivivens</taxon>
    </lineage>
</organism>
<dbReference type="PANTHER" id="PTHR30486:SF15">
    <property type="entry name" value="TYPE II_IV SECRETION SYSTEM ATPASE"/>
    <property type="match status" value="1"/>
</dbReference>
<dbReference type="EMBL" id="DVFT01000028">
    <property type="protein sequence ID" value="HIQ95338.1"/>
    <property type="molecule type" value="Genomic_DNA"/>
</dbReference>
<dbReference type="Gene3D" id="3.40.50.300">
    <property type="entry name" value="P-loop containing nucleotide triphosphate hydrolases"/>
    <property type="match status" value="1"/>
</dbReference>
<accession>A0A9D0ZVA1</accession>
<evidence type="ECO:0000313" key="4">
    <source>
        <dbReference type="Proteomes" id="UP000886886"/>
    </source>
</evidence>
<dbReference type="Proteomes" id="UP000886886">
    <property type="component" value="Unassembled WGS sequence"/>
</dbReference>
<name>A0A9D0ZVA1_9FIRM</name>
<comment type="similarity">
    <text evidence="1">Belongs to the GSP E family.</text>
</comment>
<dbReference type="InterPro" id="IPR050921">
    <property type="entry name" value="T4SS_GSP_E_ATPase"/>
</dbReference>
<evidence type="ECO:0000256" key="1">
    <source>
        <dbReference type="ARBA" id="ARBA00006611"/>
    </source>
</evidence>
<evidence type="ECO:0000259" key="2">
    <source>
        <dbReference type="Pfam" id="PF00437"/>
    </source>
</evidence>
<reference evidence="3" key="1">
    <citation type="submission" date="2020-10" db="EMBL/GenBank/DDBJ databases">
        <authorList>
            <person name="Gilroy R."/>
        </authorList>
    </citation>
    <scope>NUCLEOTIDE SEQUENCE</scope>
    <source>
        <strain evidence="3">ChiSjej3B21-11622</strain>
    </source>
</reference>
<dbReference type="AlphaFoldDB" id="A0A9D0ZVA1"/>
<dbReference type="SUPFAM" id="SSF52540">
    <property type="entry name" value="P-loop containing nucleoside triphosphate hydrolases"/>
    <property type="match status" value="1"/>
</dbReference>
<dbReference type="InterPro" id="IPR001482">
    <property type="entry name" value="T2SS/T4SS_dom"/>
</dbReference>
<dbReference type="PANTHER" id="PTHR30486">
    <property type="entry name" value="TWITCHING MOTILITY PROTEIN PILT"/>
    <property type="match status" value="1"/>
</dbReference>
<dbReference type="Gene3D" id="3.30.450.380">
    <property type="match status" value="1"/>
</dbReference>
<comment type="caution">
    <text evidence="3">The sequence shown here is derived from an EMBL/GenBank/DDBJ whole genome shotgun (WGS) entry which is preliminary data.</text>
</comment>
<sequence>MGRVGGLCEGNFKGGGMTVTSEDISHRLRKKLRDRMDQVREIDDEEIYKKIDDLILEEGRCQYLSLARREALRQELYNSVRKLDILQELIDDDTVTEIMVNGTEGIYYERNGTLYPWEKKITSREKLEDIVQQIAGRCNRIVNEAVPIADARLEDGSRVNLILYPIALNGPIITIRRFPREPISMEMLIQWKAVSREAAEFLEKLVRAGYNIFISGGTGSGKTTFLNALSEFIPSEERIITIEDNAELQIRGIPNLVRMEARKGNTEGEHEITIRDLIKASLRMRPNRIIVGEVRGEEALDMLQSLNTGHDGSLSTGHGNSPRDMLSRLETMVLMGMELPLPAIRRQIASGIDIMVHLGRMRDKSRKVLEILEITGYDSVSGEIQTNLLYEYEEEKGKEGRLVRKNELLETQKLERAGIQI</sequence>
<dbReference type="InterPro" id="IPR027417">
    <property type="entry name" value="P-loop_NTPase"/>
</dbReference>
<reference evidence="3" key="2">
    <citation type="journal article" date="2021" name="PeerJ">
        <title>Extensive microbial diversity within the chicken gut microbiome revealed by metagenomics and culture.</title>
        <authorList>
            <person name="Gilroy R."/>
            <person name="Ravi A."/>
            <person name="Getino M."/>
            <person name="Pursley I."/>
            <person name="Horton D.L."/>
            <person name="Alikhan N.F."/>
            <person name="Baker D."/>
            <person name="Gharbi K."/>
            <person name="Hall N."/>
            <person name="Watson M."/>
            <person name="Adriaenssens E.M."/>
            <person name="Foster-Nyarko E."/>
            <person name="Jarju S."/>
            <person name="Secka A."/>
            <person name="Antonio M."/>
            <person name="Oren A."/>
            <person name="Chaudhuri R.R."/>
            <person name="La Ragione R."/>
            <person name="Hildebrand F."/>
            <person name="Pallen M.J."/>
        </authorList>
    </citation>
    <scope>NUCLEOTIDE SEQUENCE</scope>
    <source>
        <strain evidence="3">ChiSjej3B21-11622</strain>
    </source>
</reference>
<dbReference type="Pfam" id="PF00437">
    <property type="entry name" value="T2SSE"/>
    <property type="match status" value="1"/>
</dbReference>
<protein>
    <submittedName>
        <fullName evidence="3">CpaF family protein</fullName>
    </submittedName>
</protein>